<keyword evidence="2" id="KW-1185">Reference proteome</keyword>
<organism evidence="1 2">
    <name type="scientific">Microbacterium algihabitans</name>
    <dbReference type="NCBI Taxonomy" id="3075992"/>
    <lineage>
        <taxon>Bacteria</taxon>
        <taxon>Bacillati</taxon>
        <taxon>Actinomycetota</taxon>
        <taxon>Actinomycetes</taxon>
        <taxon>Micrococcales</taxon>
        <taxon>Microbacteriaceae</taxon>
        <taxon>Microbacterium</taxon>
    </lineage>
</organism>
<protein>
    <recommendedName>
        <fullName evidence="3">AbiEi antitoxin C-terminal domain-containing protein</fullName>
    </recommendedName>
</protein>
<evidence type="ECO:0000313" key="2">
    <source>
        <dbReference type="Proteomes" id="UP001256673"/>
    </source>
</evidence>
<dbReference type="RefSeq" id="WP_316001637.1">
    <property type="nucleotide sequence ID" value="NZ_JAWDIU010000004.1"/>
</dbReference>
<reference evidence="1 2" key="1">
    <citation type="submission" date="2023-09" db="EMBL/GenBank/DDBJ databases">
        <title>Microbacterium fusihabitans sp. nov., Microbacterium phycihabitans sp. nov., and Microbacterium cervinum sp. nov., isolated from dried seaweeds of beach.</title>
        <authorList>
            <person name="Lee S.D."/>
        </authorList>
    </citation>
    <scope>NUCLEOTIDE SEQUENCE [LARGE SCALE GENOMIC DNA]</scope>
    <source>
        <strain evidence="1 2">KSW2-21</strain>
    </source>
</reference>
<evidence type="ECO:0000313" key="1">
    <source>
        <dbReference type="EMBL" id="MDU0327565.1"/>
    </source>
</evidence>
<proteinExistence type="predicted"/>
<accession>A0ABU3RXR1</accession>
<comment type="caution">
    <text evidence="1">The sequence shown here is derived from an EMBL/GenBank/DDBJ whole genome shotgun (WGS) entry which is preliminary data.</text>
</comment>
<dbReference type="Proteomes" id="UP001256673">
    <property type="component" value="Unassembled WGS sequence"/>
</dbReference>
<sequence length="185" mass="19866">MWRAVESLTDRGALLRLGHGIYTAPPDGEDGRLWRPSLESTALAIATARAGERSAALMGVSAARHWGVLPRAIGVATVAVDRGKRAVVELDQGGAVQLVPRPLDLLDLVLERMSLGQGLVATKAQTLFDLVSRRPVDGLAKEIGQAKENLMVVVEVEDYADVLARAVRPNTAARAALERLRHMHG</sequence>
<dbReference type="EMBL" id="JAWDIU010000004">
    <property type="protein sequence ID" value="MDU0327565.1"/>
    <property type="molecule type" value="Genomic_DNA"/>
</dbReference>
<evidence type="ECO:0008006" key="3">
    <source>
        <dbReference type="Google" id="ProtNLM"/>
    </source>
</evidence>
<name>A0ABU3RXR1_9MICO</name>
<gene>
    <name evidence="1" type="ORF">RWH43_12435</name>
</gene>